<evidence type="ECO:0000313" key="4">
    <source>
        <dbReference type="Proteomes" id="UP000297014"/>
    </source>
</evidence>
<proteinExistence type="predicted"/>
<dbReference type="RefSeq" id="WP_003321962.1">
    <property type="nucleotide sequence ID" value="NZ_ALPT02000054.1"/>
</dbReference>
<protein>
    <recommendedName>
        <fullName evidence="5">DUF2642 domain-containing protein</fullName>
    </recommendedName>
</protein>
<accession>A0A094XCR3</accession>
<reference evidence="2 4" key="2">
    <citation type="submission" date="2014-01" db="EMBL/GenBank/DDBJ databases">
        <title>Draft genome sequencing of Bacillus alcalophilus CGMCC 1.3604.</title>
        <authorList>
            <person name="Yang J."/>
            <person name="Diao L."/>
            <person name="Yang S."/>
        </authorList>
    </citation>
    <scope>NUCLEOTIDE SEQUENCE [LARGE SCALE GENOMIC DNA]</scope>
    <source>
        <strain evidence="2 4">CGMCC 1.3604</strain>
    </source>
</reference>
<comment type="caution">
    <text evidence="1">The sequence shown here is derived from an EMBL/GenBank/DDBJ whole genome shotgun (WGS) entry which is preliminary data.</text>
</comment>
<evidence type="ECO:0000313" key="2">
    <source>
        <dbReference type="EMBL" id="THG89345.1"/>
    </source>
</evidence>
<dbReference type="eggNOG" id="ENOG5032132">
    <property type="taxonomic scope" value="Bacteria"/>
</dbReference>
<gene>
    <name evidence="2" type="ORF">AJ85_18230</name>
    <name evidence="1" type="ORF">BALCAV_0215300</name>
</gene>
<dbReference type="Proteomes" id="UP000002754">
    <property type="component" value="Unassembled WGS sequence"/>
</dbReference>
<keyword evidence="3" id="KW-1185">Reference proteome</keyword>
<dbReference type="AlphaFoldDB" id="A0A094XCR3"/>
<dbReference type="OrthoDB" id="2439638at2"/>
<evidence type="ECO:0000313" key="1">
    <source>
        <dbReference type="EMBL" id="KGA96590.1"/>
    </source>
</evidence>
<sequence length="92" mass="10468">MSLESRPINEIRYEVVTEAFTEAIGSRALIMIAEFPFLVIGQIEKVVGDFVFICVETTHISELEGRVMRIHLDDVVVFYIENDGPRIPKINS</sequence>
<organism evidence="1 3">
    <name type="scientific">Alkalihalobacillus alcalophilus ATCC 27647 = CGMCC 1.3604</name>
    <dbReference type="NCBI Taxonomy" id="1218173"/>
    <lineage>
        <taxon>Bacteria</taxon>
        <taxon>Bacillati</taxon>
        <taxon>Bacillota</taxon>
        <taxon>Bacilli</taxon>
        <taxon>Bacillales</taxon>
        <taxon>Bacillaceae</taxon>
        <taxon>Alkalihalobacillus</taxon>
    </lineage>
</organism>
<reference evidence="1 3" key="1">
    <citation type="journal article" date="2014" name="Genome Announc.">
        <title>Draft Genome Sequence of Bacillus alcalophilus AV1934, a Classic Alkaliphile Isolated from Human Feces in 1934.</title>
        <authorList>
            <person name="Attie O."/>
            <person name="Jayaprakash A."/>
            <person name="Shah H."/>
            <person name="Paulsen I.T."/>
            <person name="Morino M."/>
            <person name="Takahashi Y."/>
            <person name="Narumi I."/>
            <person name="Sachidanandam R."/>
            <person name="Satoh K."/>
            <person name="Ito M."/>
            <person name="Krulwich T.A."/>
        </authorList>
    </citation>
    <scope>NUCLEOTIDE SEQUENCE [LARGE SCALE GENOMIC DNA]</scope>
    <source>
        <strain evidence="1 3">AV1934</strain>
    </source>
</reference>
<dbReference type="STRING" id="1218173.BALCAV_0215300"/>
<dbReference type="EMBL" id="ALPT02000054">
    <property type="protein sequence ID" value="KGA96590.1"/>
    <property type="molecule type" value="Genomic_DNA"/>
</dbReference>
<evidence type="ECO:0008006" key="5">
    <source>
        <dbReference type="Google" id="ProtNLM"/>
    </source>
</evidence>
<evidence type="ECO:0000313" key="3">
    <source>
        <dbReference type="Proteomes" id="UP000002754"/>
    </source>
</evidence>
<name>A0A094XCR3_ALKAL</name>
<dbReference type="Proteomes" id="UP000297014">
    <property type="component" value="Unassembled WGS sequence"/>
</dbReference>
<dbReference type="EMBL" id="JALP01000244">
    <property type="protein sequence ID" value="THG89345.1"/>
    <property type="molecule type" value="Genomic_DNA"/>
</dbReference>